<dbReference type="AlphaFoldDB" id="A0A5C6VVV9"/>
<dbReference type="Pfam" id="PF16916">
    <property type="entry name" value="ZT_dimer"/>
    <property type="match status" value="1"/>
</dbReference>
<dbReference type="OrthoDB" id="9806522at2"/>
<dbReference type="InterPro" id="IPR036837">
    <property type="entry name" value="Cation_efflux_CTD_sf"/>
</dbReference>
<dbReference type="NCBIfam" id="TIGR01297">
    <property type="entry name" value="CDF"/>
    <property type="match status" value="1"/>
</dbReference>
<protein>
    <submittedName>
        <fullName evidence="10">Cation transporter</fullName>
    </submittedName>
</protein>
<dbReference type="InterPro" id="IPR050291">
    <property type="entry name" value="CDF_Transporter"/>
</dbReference>
<evidence type="ECO:0000256" key="7">
    <source>
        <dbReference type="SAM" id="Phobius"/>
    </source>
</evidence>
<evidence type="ECO:0000259" key="9">
    <source>
        <dbReference type="Pfam" id="PF16916"/>
    </source>
</evidence>
<proteinExistence type="inferred from homology"/>
<gene>
    <name evidence="10" type="ORF">FS935_16865</name>
</gene>
<evidence type="ECO:0000313" key="11">
    <source>
        <dbReference type="Proteomes" id="UP000321363"/>
    </source>
</evidence>
<dbReference type="InterPro" id="IPR002524">
    <property type="entry name" value="Cation_efflux"/>
</dbReference>
<feature type="transmembrane region" description="Helical" evidence="7">
    <location>
        <begin position="84"/>
        <end position="106"/>
    </location>
</feature>
<organism evidence="10 11">
    <name type="scientific">Metabacillus litoralis</name>
    <dbReference type="NCBI Taxonomy" id="152268"/>
    <lineage>
        <taxon>Bacteria</taxon>
        <taxon>Bacillati</taxon>
        <taxon>Bacillota</taxon>
        <taxon>Bacilli</taxon>
        <taxon>Bacillales</taxon>
        <taxon>Bacillaceae</taxon>
        <taxon>Metabacillus</taxon>
    </lineage>
</organism>
<dbReference type="RefSeq" id="WP_146949818.1">
    <property type="nucleotide sequence ID" value="NZ_VOQF01000009.1"/>
</dbReference>
<dbReference type="InterPro" id="IPR027469">
    <property type="entry name" value="Cation_efflux_TMD_sf"/>
</dbReference>
<keyword evidence="11" id="KW-1185">Reference proteome</keyword>
<feature type="domain" description="Cation efflux protein transmembrane" evidence="8">
    <location>
        <begin position="17"/>
        <end position="206"/>
    </location>
</feature>
<keyword evidence="5 7" id="KW-1133">Transmembrane helix</keyword>
<comment type="caution">
    <text evidence="10">The sequence shown here is derived from an EMBL/GenBank/DDBJ whole genome shotgun (WGS) entry which is preliminary data.</text>
</comment>
<comment type="subcellular location">
    <subcellularLocation>
        <location evidence="1">Membrane</location>
        <topology evidence="1">Multi-pass membrane protein</topology>
    </subcellularLocation>
</comment>
<dbReference type="InterPro" id="IPR058533">
    <property type="entry name" value="Cation_efflux_TM"/>
</dbReference>
<dbReference type="GO" id="GO:0016020">
    <property type="term" value="C:membrane"/>
    <property type="evidence" value="ECO:0007669"/>
    <property type="project" value="UniProtKB-SubCell"/>
</dbReference>
<comment type="similarity">
    <text evidence="2">Belongs to the cation diffusion facilitator (CDF) transporter (TC 2.A.4) family.</text>
</comment>
<dbReference type="Pfam" id="PF01545">
    <property type="entry name" value="Cation_efflux"/>
    <property type="match status" value="1"/>
</dbReference>
<dbReference type="SUPFAM" id="SSF160240">
    <property type="entry name" value="Cation efflux protein cytoplasmic domain-like"/>
    <property type="match status" value="1"/>
</dbReference>
<accession>A0A5C6VVV9</accession>
<evidence type="ECO:0000256" key="5">
    <source>
        <dbReference type="ARBA" id="ARBA00022989"/>
    </source>
</evidence>
<evidence type="ECO:0000256" key="6">
    <source>
        <dbReference type="ARBA" id="ARBA00023136"/>
    </source>
</evidence>
<feature type="transmembrane region" description="Helical" evidence="7">
    <location>
        <begin position="118"/>
        <end position="135"/>
    </location>
</feature>
<evidence type="ECO:0000256" key="2">
    <source>
        <dbReference type="ARBA" id="ARBA00008114"/>
    </source>
</evidence>
<reference evidence="10 11" key="1">
    <citation type="journal article" date="2005" name="Int. J. Syst. Evol. Microbiol.">
        <title>Bacillus litoralis sp. nov., isolated from a tidal flat of the Yellow Sea in Korea.</title>
        <authorList>
            <person name="Yoon J.H."/>
            <person name="Oh T.K."/>
        </authorList>
    </citation>
    <scope>NUCLEOTIDE SEQUENCE [LARGE SCALE GENOMIC DNA]</scope>
    <source>
        <strain evidence="10 11">SW-211</strain>
    </source>
</reference>
<dbReference type="EMBL" id="VOQF01000009">
    <property type="protein sequence ID" value="TXC89553.1"/>
    <property type="molecule type" value="Genomic_DNA"/>
</dbReference>
<dbReference type="GO" id="GO:0008324">
    <property type="term" value="F:monoatomic cation transmembrane transporter activity"/>
    <property type="evidence" value="ECO:0007669"/>
    <property type="project" value="InterPro"/>
</dbReference>
<feature type="domain" description="Cation efflux protein cytoplasmic" evidence="9">
    <location>
        <begin position="213"/>
        <end position="289"/>
    </location>
</feature>
<dbReference type="PANTHER" id="PTHR43840">
    <property type="entry name" value="MITOCHONDRIAL METAL TRANSPORTER 1-RELATED"/>
    <property type="match status" value="1"/>
</dbReference>
<dbReference type="Proteomes" id="UP000321363">
    <property type="component" value="Unassembled WGS sequence"/>
</dbReference>
<dbReference type="Gene3D" id="3.30.70.1350">
    <property type="entry name" value="Cation efflux protein, cytoplasmic domain"/>
    <property type="match status" value="1"/>
</dbReference>
<sequence>MDDKKYSDLKLGERGAIVSIIAYICLSALKLFVGTISNSEALRADGLNNATDILASVAVLIGLRLSQKPADKDHPYGHWKAEMVASLIASFIMMVVGIQVLVGAATSIFKGVSQTPDLIAAWTGIFSAFVMYFVYRFNKKLSLKIKSQSVMAAAKDNLSDALVSIGTAVGIIGSQFNLPWMDPLTATVVGLIICKTAWEVFRGASHQLTDGFDEELLNQYKETISQVEEVKEIKDIKARSYGNNVVVDIVIAVDSSLDFNSAHDISSTVENKLMDNHEIYTVHAHVEPYVKS</sequence>
<evidence type="ECO:0000256" key="1">
    <source>
        <dbReference type="ARBA" id="ARBA00004141"/>
    </source>
</evidence>
<evidence type="ECO:0000313" key="10">
    <source>
        <dbReference type="EMBL" id="TXC89553.1"/>
    </source>
</evidence>
<dbReference type="SUPFAM" id="SSF161111">
    <property type="entry name" value="Cation efflux protein transmembrane domain-like"/>
    <property type="match status" value="1"/>
</dbReference>
<evidence type="ECO:0000256" key="4">
    <source>
        <dbReference type="ARBA" id="ARBA00022692"/>
    </source>
</evidence>
<dbReference type="FunFam" id="1.20.1510.10:FF:000006">
    <property type="entry name" value="Divalent cation efflux transporter"/>
    <property type="match status" value="1"/>
</dbReference>
<feature type="transmembrane region" description="Helical" evidence="7">
    <location>
        <begin position="15"/>
        <end position="34"/>
    </location>
</feature>
<keyword evidence="4 7" id="KW-0812">Transmembrane</keyword>
<evidence type="ECO:0000256" key="3">
    <source>
        <dbReference type="ARBA" id="ARBA00022448"/>
    </source>
</evidence>
<name>A0A5C6VVV9_9BACI</name>
<keyword evidence="6 7" id="KW-0472">Membrane</keyword>
<keyword evidence="3" id="KW-0813">Transport</keyword>
<dbReference type="InterPro" id="IPR027470">
    <property type="entry name" value="Cation_efflux_CTD"/>
</dbReference>
<dbReference type="Gene3D" id="1.20.1510.10">
    <property type="entry name" value="Cation efflux protein transmembrane domain"/>
    <property type="match status" value="1"/>
</dbReference>
<evidence type="ECO:0000259" key="8">
    <source>
        <dbReference type="Pfam" id="PF01545"/>
    </source>
</evidence>
<dbReference type="PANTHER" id="PTHR43840:SF50">
    <property type="entry name" value="MANGANESE EFFLUX SYSTEM PROTEIN MNES"/>
    <property type="match status" value="1"/>
</dbReference>